<accession>A0A6J5NM86</accession>
<dbReference type="Gene3D" id="2.40.30.20">
    <property type="match status" value="1"/>
</dbReference>
<protein>
    <submittedName>
        <fullName evidence="1">Uncharacterized protein</fullName>
    </submittedName>
</protein>
<reference evidence="1" key="1">
    <citation type="submission" date="2020-04" db="EMBL/GenBank/DDBJ databases">
        <authorList>
            <person name="Chiriac C."/>
            <person name="Salcher M."/>
            <person name="Ghai R."/>
            <person name="Kavagutti S V."/>
        </authorList>
    </citation>
    <scope>NUCLEOTIDE SEQUENCE</scope>
</reference>
<evidence type="ECO:0000313" key="1">
    <source>
        <dbReference type="EMBL" id="CAB4158501.1"/>
    </source>
</evidence>
<gene>
    <name evidence="1" type="ORF">UFOVP699_14</name>
</gene>
<sequence>MSDREILYNKLLTDDASFQLIRTNPKLTGNIKITINEDDQLWLESIKVNPELSKDSYSKFPIDITQAHPVNIYKFLKSGSTPNEIVFELKERVDTTKTSKNFKDQYDFSNYFSGIKYLASNKYSERLSYFAPLYLKRNLPNYFVVFKIKDPLNDTVDQIKQKFEESQSSSDYLIELFKKASIVKTFDLSPNSKVGRYIRNYVENVNFPTSPLTAAFGEDEYTSWNGILISEGIFGSRGELLYDQYNESTPLKALEETITNGFSRNGVICPHILNLEFIFNDDSSNKYDINRYVGFYVNSIELAKLDIDLDRAYANRGIWENNERFRIQYFDTDDVILTQTNPNGVTAPYKNLGFNVSEFNSIFSDVNNLYFNYISDKDDNLYFPKIENPYSIDYGPDKLITLSRLGDLVTASVAAHGYSTNDLIVITSQDLEYSGEFLITKIDDDTFSYTSSFSTGSPLTSTGSCTKELSTGEFRFANESIDLGLFFGQSKVNFLQDLGQVSTLAGQSHIMIKIKSTLSDLDEFKIYHPSGSRVDTSGKYDLFTAVNTYPLAQNPGDAYSFIDYDNTVGYDTFYLNGSGYPNQIAQALATSINSARNRAFTAYSYDDRVFIKLNAASDSDLQNRVLYYSPTNVYTTVEVGEVSESDLIANEIPFLGGSKESGNRLIIDSGHLEKIRQNFDSILVKCANGWSKIKKVSYYIDEINEKNQETQATRTSAIESYDSKIVIILEKNETPSISYKEFVMRLKFRPSFGLLSFFPIKDLDFDFYQSTYNNFPEIDLYNYYFVPAEVKAFLPGKKYKVENGDITIKGVASSTYPYKANTLLNSGDPGGTYVLWNNPIQTNSVLLNISTETASLSEIDLFLSSIENGQTVLLQESGQPQNYQKWEISAPPITNVGYLTLPVSLMDSGGIGTIGFANDLNLDLVLSPISDKTVTAGSNFSINAVTSYSISTGSPLVTYYSDITVPGNSLTVPILDENEELKDFAGFFILKDPEKVVPQDTSDEYTFRTKYLNGLVNNEYDYYKENDSLDFALRSKIIPYITKWGIKSGRDSRNNPYRLNTELVFGRNNFSPDHADRTQNPINFTHEWFYIESKFNYVNDETLIKLNDYYFDTPLNETLLLTDPDYFINYFTYTPKITSPVEREIGETQFRYSTLLLNKANQYDTFFKGFKVTFKDVTDPNVFGADGKPIAKDFTTRFDGYKFSCILKPVKEDINDSSQAPIKYRVIEHTDFKFVLVIIELSIGDLSEISDWWKEVPTVSTISEINQSNISDPNYTLEFGTTLPFDTINGDYRIEFDGTISNLTHTLLYSLKNKKYNTKSDRFSNTKMASKLSLANEVDTLAGTIQRLENSSIPNYPGILTDDLLVPTENTVVAIKDSNSGLDFFIDSVVSLVPQKSNSITRAIEQFFFYDNTKQIGSTIPSASAPYVSLYNIFPAGATALIDRYYSFKVITGGEKYFEKLLSKLSFASFKNYVNSLDPFIEYYSYSLNSNGQPVSSNTPNFYMEILDQSSIVKTSQVVPISTTEIPIQFSGIEKIGFDYEVTELSVGYELNRYKGEYEPIAKNVLACKSNFSFNKNAIKDLTLSNTKINGEFNNLFKIENFNHIKVADQLILELESDSTYTPRYPLLNEVAIGQNDYFLLRGNWDWGFHNKYLNKESFVPVSGALRVEEDDSFIGKVIALPEFIELENFNVILLAENEKLSDIDVSKIEIAAKETRDSLTGLINVNNVLTRYFIEDGISQKFNDFLVNSNEFIGNFNSIEEYVKEYIKLNILKLYEIESNEFYSKDSTSLVSNLQEAKANLNSIQFVFLNDQQRFIQGYDIIRSLQINNTDKLILKFTFNKKPGKGLLVSPKIKIKFI</sequence>
<proteinExistence type="predicted"/>
<dbReference type="EMBL" id="LR796670">
    <property type="protein sequence ID" value="CAB4158501.1"/>
    <property type="molecule type" value="Genomic_DNA"/>
</dbReference>
<dbReference type="InterPro" id="IPR023366">
    <property type="entry name" value="ATP_synth_asu-like_sf"/>
</dbReference>
<organism evidence="1">
    <name type="scientific">uncultured Caudovirales phage</name>
    <dbReference type="NCBI Taxonomy" id="2100421"/>
    <lineage>
        <taxon>Viruses</taxon>
        <taxon>Duplodnaviria</taxon>
        <taxon>Heunggongvirae</taxon>
        <taxon>Uroviricota</taxon>
        <taxon>Caudoviricetes</taxon>
        <taxon>Peduoviridae</taxon>
        <taxon>Maltschvirus</taxon>
        <taxon>Maltschvirus maltsch</taxon>
    </lineage>
</organism>
<name>A0A6J5NM86_9CAUD</name>